<dbReference type="Proteomes" id="UP000018040">
    <property type="component" value="Unassembled WGS sequence"/>
</dbReference>
<keyword evidence="1" id="KW-0808">Transferase</keyword>
<dbReference type="GO" id="GO:0004788">
    <property type="term" value="F:thiamine diphosphokinase activity"/>
    <property type="evidence" value="ECO:0007669"/>
    <property type="project" value="InterPro"/>
</dbReference>
<dbReference type="Pfam" id="PF04263">
    <property type="entry name" value="TPK_catalytic"/>
    <property type="match status" value="1"/>
</dbReference>
<dbReference type="PANTHER" id="PTHR13622:SF8">
    <property type="entry name" value="THIAMIN PYROPHOSPHOKINASE 1"/>
    <property type="match status" value="1"/>
</dbReference>
<dbReference type="InterPro" id="IPR007371">
    <property type="entry name" value="TPK_catalytic"/>
</dbReference>
<dbReference type="InterPro" id="IPR036371">
    <property type="entry name" value="TPK_B1-bd_sf"/>
</dbReference>
<dbReference type="PANTHER" id="PTHR13622">
    <property type="entry name" value="THIAMIN PYROPHOSPHOKINASE"/>
    <property type="match status" value="1"/>
</dbReference>
<dbReference type="EMBL" id="AHHH01000031">
    <property type="protein sequence ID" value="ESU44042.1"/>
    <property type="molecule type" value="Genomic_DNA"/>
</dbReference>
<proteinExistence type="predicted"/>
<dbReference type="AlphaFoldDB" id="V6U087"/>
<dbReference type="Gene3D" id="3.40.50.10240">
    <property type="entry name" value="Thiamin pyrophosphokinase, catalytic domain"/>
    <property type="match status" value="1"/>
</dbReference>
<gene>
    <name evidence="6" type="ORF">GSB_150701</name>
</gene>
<reference evidence="7" key="1">
    <citation type="submission" date="2012-02" db="EMBL/GenBank/DDBJ databases">
        <title>Genome sequencing of Giardia lamblia Genotypes A2 and B isolates (DH and GS) and comparative analysis with the genomes of Genotypes A1 and E (WB and Pig).</title>
        <authorList>
            <person name="Adam R."/>
            <person name="Dahlstrom E."/>
            <person name="Martens C."/>
            <person name="Bruno D."/>
            <person name="Barbian K."/>
            <person name="Porcella S.F."/>
            <person name="Nash T."/>
        </authorList>
    </citation>
    <scope>NUCLEOTIDE SEQUENCE</scope>
    <source>
        <strain evidence="7">GS</strain>
    </source>
</reference>
<evidence type="ECO:0000256" key="3">
    <source>
        <dbReference type="ARBA" id="ARBA00022777"/>
    </source>
</evidence>
<accession>V6U087</accession>
<dbReference type="VEuPathDB" id="GiardiaDB:GL50581_4167"/>
<dbReference type="GO" id="GO:0005524">
    <property type="term" value="F:ATP binding"/>
    <property type="evidence" value="ECO:0007669"/>
    <property type="project" value="UniProtKB-KW"/>
</dbReference>
<dbReference type="SUPFAM" id="SSF63999">
    <property type="entry name" value="Thiamin pyrophosphokinase, catalytic domain"/>
    <property type="match status" value="1"/>
</dbReference>
<evidence type="ECO:0000259" key="5">
    <source>
        <dbReference type="Pfam" id="PF04263"/>
    </source>
</evidence>
<dbReference type="GO" id="GO:0006772">
    <property type="term" value="P:thiamine metabolic process"/>
    <property type="evidence" value="ECO:0007669"/>
    <property type="project" value="InterPro"/>
</dbReference>
<evidence type="ECO:0000313" key="6">
    <source>
        <dbReference type="EMBL" id="ESU44042.1"/>
    </source>
</evidence>
<dbReference type="VEuPathDB" id="GiardiaDB:QR46_1508"/>
<keyword evidence="2" id="KW-0547">Nucleotide-binding</keyword>
<feature type="domain" description="Thiamin pyrophosphokinase catalytic" evidence="5">
    <location>
        <begin position="47"/>
        <end position="193"/>
    </location>
</feature>
<evidence type="ECO:0000313" key="7">
    <source>
        <dbReference type="Proteomes" id="UP000018040"/>
    </source>
</evidence>
<keyword evidence="4" id="KW-0067">ATP-binding</keyword>
<dbReference type="VEuPathDB" id="GiardiaDB:GL50803_0011763"/>
<dbReference type="InterPro" id="IPR006282">
    <property type="entry name" value="Thi_PPkinase"/>
</dbReference>
<protein>
    <submittedName>
        <fullName evidence="6">Thiamin pyrophosphokinase</fullName>
    </submittedName>
</protein>
<evidence type="ECO:0000256" key="4">
    <source>
        <dbReference type="ARBA" id="ARBA00022840"/>
    </source>
</evidence>
<dbReference type="GO" id="GO:0009229">
    <property type="term" value="P:thiamine diphosphate biosynthetic process"/>
    <property type="evidence" value="ECO:0007669"/>
    <property type="project" value="InterPro"/>
</dbReference>
<dbReference type="GO" id="GO:0016301">
    <property type="term" value="F:kinase activity"/>
    <property type="evidence" value="ECO:0007669"/>
    <property type="project" value="UniProtKB-KW"/>
</dbReference>
<keyword evidence="3 6" id="KW-0418">Kinase</keyword>
<organism evidence="6 7">
    <name type="scientific">Giardia intestinalis</name>
    <name type="common">Giardia lamblia</name>
    <dbReference type="NCBI Taxonomy" id="5741"/>
    <lineage>
        <taxon>Eukaryota</taxon>
        <taxon>Metamonada</taxon>
        <taxon>Diplomonadida</taxon>
        <taxon>Hexamitidae</taxon>
        <taxon>Giardiinae</taxon>
        <taxon>Giardia</taxon>
    </lineage>
</organism>
<comment type="caution">
    <text evidence="6">The sequence shown here is derived from an EMBL/GenBank/DDBJ whole genome shotgun (WGS) entry which is preliminary data.</text>
</comment>
<name>V6U087_GIAIN</name>
<reference evidence="6 7" key="2">
    <citation type="journal article" date="2013" name="Genome Biol. Evol.">
        <title>Genome sequencing of Giardia lamblia genotypes A2 and B isolates (DH and GS) and comparative analysis with the genomes of genotypes A1 and E (WB and Pig).</title>
        <authorList>
            <person name="Adam R.D."/>
            <person name="Dahlstrom E.W."/>
            <person name="Martens C.A."/>
            <person name="Bruno D.P."/>
            <person name="Barbian K.D."/>
            <person name="Ricklefs S.M."/>
            <person name="Hernandez M.M."/>
            <person name="Narla N.P."/>
            <person name="Patel R.B."/>
            <person name="Porcella S.F."/>
            <person name="Nash T.E."/>
        </authorList>
    </citation>
    <scope>NUCLEOTIDE SEQUENCE [LARGE SCALE GENOMIC DNA]</scope>
    <source>
        <strain evidence="6 7">GS</strain>
    </source>
</reference>
<dbReference type="SUPFAM" id="SSF63862">
    <property type="entry name" value="Thiamin pyrophosphokinase, substrate-binding domain"/>
    <property type="match status" value="1"/>
</dbReference>
<evidence type="ECO:0000256" key="2">
    <source>
        <dbReference type="ARBA" id="ARBA00022741"/>
    </source>
</evidence>
<sequence>MDDRYDLRYLDGMHAIRAGSLPESANLGEYHVILLNYLWPSWWQVAIAEAKTVILADGAAARLASVVAGETLNECKRYEGSLTELRATADTIQKFLSSAAGTNKFVSVGDYDSMTPRALEFLDTYGIARNHVPDQDSTDGAKALDLLLTLLSANRSSYMQTVPHVLLLGAFGGRLDHCLCHISLLHKYSTKCAIHLHGDGNVALLIPPTYDSLQREPSFITLSLPELSNIEAVGVIAHNGPCRVWSGGLKWDMEGLLLGYEAMQSGCNIPLSTRIRISSDGFVIFILTYNS</sequence>
<dbReference type="CDD" id="cd07995">
    <property type="entry name" value="TPK"/>
    <property type="match status" value="1"/>
</dbReference>
<dbReference type="NCBIfam" id="TIGR01378">
    <property type="entry name" value="thi_PPkinase"/>
    <property type="match status" value="1"/>
</dbReference>
<dbReference type="InterPro" id="IPR036759">
    <property type="entry name" value="TPK_catalytic_sf"/>
</dbReference>
<dbReference type="VEuPathDB" id="GiardiaDB:DHA2_152679"/>
<evidence type="ECO:0000256" key="1">
    <source>
        <dbReference type="ARBA" id="ARBA00022679"/>
    </source>
</evidence>
<dbReference type="OrthoDB" id="25149at2759"/>